<feature type="region of interest" description="Disordered" evidence="4">
    <location>
        <begin position="2489"/>
        <end position="2530"/>
    </location>
</feature>
<evidence type="ECO:0000313" key="7">
    <source>
        <dbReference type="Proteomes" id="UP001281761"/>
    </source>
</evidence>
<evidence type="ECO:0000259" key="5">
    <source>
        <dbReference type="PROSITE" id="PS50222"/>
    </source>
</evidence>
<feature type="compositionally biased region" description="Basic and acidic residues" evidence="4">
    <location>
        <begin position="1500"/>
        <end position="1526"/>
    </location>
</feature>
<feature type="region of interest" description="Disordered" evidence="4">
    <location>
        <begin position="1235"/>
        <end position="1299"/>
    </location>
</feature>
<feature type="compositionally biased region" description="Polar residues" evidence="4">
    <location>
        <begin position="1530"/>
        <end position="1549"/>
    </location>
</feature>
<evidence type="ECO:0000256" key="4">
    <source>
        <dbReference type="SAM" id="MobiDB-lite"/>
    </source>
</evidence>
<feature type="region of interest" description="Disordered" evidence="4">
    <location>
        <begin position="2637"/>
        <end position="2749"/>
    </location>
</feature>
<feature type="region of interest" description="Disordered" evidence="4">
    <location>
        <begin position="2008"/>
        <end position="2031"/>
    </location>
</feature>
<feature type="compositionally biased region" description="Polar residues" evidence="4">
    <location>
        <begin position="1881"/>
        <end position="1896"/>
    </location>
</feature>
<feature type="compositionally biased region" description="Basic and acidic residues" evidence="4">
    <location>
        <begin position="1914"/>
        <end position="1972"/>
    </location>
</feature>
<feature type="region of interest" description="Disordered" evidence="4">
    <location>
        <begin position="1066"/>
        <end position="1221"/>
    </location>
</feature>
<feature type="region of interest" description="Disordered" evidence="4">
    <location>
        <begin position="1670"/>
        <end position="1972"/>
    </location>
</feature>
<feature type="compositionally biased region" description="Polar residues" evidence="4">
    <location>
        <begin position="2022"/>
        <end position="2031"/>
    </location>
</feature>
<feature type="compositionally biased region" description="Polar residues" evidence="4">
    <location>
        <begin position="2712"/>
        <end position="2725"/>
    </location>
</feature>
<evidence type="ECO:0000256" key="2">
    <source>
        <dbReference type="ARBA" id="ARBA00022786"/>
    </source>
</evidence>
<feature type="compositionally biased region" description="Low complexity" evidence="4">
    <location>
        <begin position="1119"/>
        <end position="1130"/>
    </location>
</feature>
<dbReference type="InterPro" id="IPR002048">
    <property type="entry name" value="EF_hand_dom"/>
</dbReference>
<dbReference type="InterPro" id="IPR019474">
    <property type="entry name" value="Ub_conjug_fac_E4_core"/>
</dbReference>
<feature type="region of interest" description="Disordered" evidence="4">
    <location>
        <begin position="1635"/>
        <end position="1655"/>
    </location>
</feature>
<evidence type="ECO:0000256" key="1">
    <source>
        <dbReference type="ARBA" id="ARBA00022679"/>
    </source>
</evidence>
<dbReference type="Proteomes" id="UP001281761">
    <property type="component" value="Unassembled WGS sequence"/>
</dbReference>
<feature type="region of interest" description="Disordered" evidence="4">
    <location>
        <begin position="2185"/>
        <end position="2211"/>
    </location>
</feature>
<dbReference type="PROSITE" id="PS00018">
    <property type="entry name" value="EF_HAND_1"/>
    <property type="match status" value="1"/>
</dbReference>
<keyword evidence="2" id="KW-0833">Ubl conjugation pathway</keyword>
<feature type="compositionally biased region" description="Basic and acidic residues" evidence="4">
    <location>
        <begin position="1412"/>
        <end position="1424"/>
    </location>
</feature>
<dbReference type="Pfam" id="PF10408">
    <property type="entry name" value="Ufd2P_core"/>
    <property type="match status" value="1"/>
</dbReference>
<protein>
    <recommendedName>
        <fullName evidence="5">EF-hand domain-containing protein</fullName>
    </recommendedName>
</protein>
<dbReference type="InterPro" id="IPR011050">
    <property type="entry name" value="Pectin_lyase_fold/virulence"/>
</dbReference>
<feature type="compositionally biased region" description="Basic and acidic residues" evidence="4">
    <location>
        <begin position="1348"/>
        <end position="1359"/>
    </location>
</feature>
<keyword evidence="7" id="KW-1185">Reference proteome</keyword>
<accession>A0ABQ9WYS9</accession>
<dbReference type="SUPFAM" id="SSF47473">
    <property type="entry name" value="EF-hand"/>
    <property type="match status" value="1"/>
</dbReference>
<organism evidence="6 7">
    <name type="scientific">Blattamonas nauphoetae</name>
    <dbReference type="NCBI Taxonomy" id="2049346"/>
    <lineage>
        <taxon>Eukaryota</taxon>
        <taxon>Metamonada</taxon>
        <taxon>Preaxostyla</taxon>
        <taxon>Oxymonadida</taxon>
        <taxon>Blattamonas</taxon>
    </lineage>
</organism>
<dbReference type="Gene3D" id="1.10.238.10">
    <property type="entry name" value="EF-hand"/>
    <property type="match status" value="1"/>
</dbReference>
<feature type="compositionally biased region" description="Polar residues" evidence="4">
    <location>
        <begin position="1204"/>
        <end position="1221"/>
    </location>
</feature>
<proteinExistence type="predicted"/>
<keyword evidence="3" id="KW-0106">Calcium</keyword>
<feature type="compositionally biased region" description="Basic and acidic residues" evidence="4">
    <location>
        <begin position="2637"/>
        <end position="2686"/>
    </location>
</feature>
<feature type="region of interest" description="Disordered" evidence="4">
    <location>
        <begin position="2324"/>
        <end position="2343"/>
    </location>
</feature>
<feature type="compositionally biased region" description="Polar residues" evidence="4">
    <location>
        <begin position="1255"/>
        <end position="1294"/>
    </location>
</feature>
<feature type="compositionally biased region" description="Polar residues" evidence="4">
    <location>
        <begin position="1382"/>
        <end position="1409"/>
    </location>
</feature>
<feature type="region of interest" description="Disordered" evidence="4">
    <location>
        <begin position="1347"/>
        <end position="1366"/>
    </location>
</feature>
<evidence type="ECO:0000256" key="3">
    <source>
        <dbReference type="ARBA" id="ARBA00022837"/>
    </source>
</evidence>
<feature type="compositionally biased region" description="Polar residues" evidence="4">
    <location>
        <begin position="1151"/>
        <end position="1181"/>
    </location>
</feature>
<feature type="domain" description="EF-hand" evidence="5">
    <location>
        <begin position="2427"/>
        <end position="2462"/>
    </location>
</feature>
<evidence type="ECO:0000313" key="6">
    <source>
        <dbReference type="EMBL" id="KAK2944289.1"/>
    </source>
</evidence>
<gene>
    <name evidence="6" type="ORF">BLNAU_20785</name>
</gene>
<dbReference type="EMBL" id="JARBJD010000305">
    <property type="protein sequence ID" value="KAK2944289.1"/>
    <property type="molecule type" value="Genomic_DNA"/>
</dbReference>
<feature type="compositionally biased region" description="Basic and acidic residues" evidence="4">
    <location>
        <begin position="2190"/>
        <end position="2211"/>
    </location>
</feature>
<sequence length="2749" mass="307384">MDSPPRFSRLIELPVGIYNCNIHRIFDNNRSSIAVGEYRRIVLQSTLFGELGQRIAISFSDCTHVSADLQMTQPLNVTSSLNRQSRFPSSVTQTILNSRISHSTNHLSGTACNNINQGGSLLCTNSSFSQCNQLAIQPSDEFPSMQLQHYSMSHPFEMPADVTGTDQATCSFQACTFLDISSENDGSAVSISTPIHLCVTNTHFRSCRTTGSSSVGGAISMASEDKVGLQFTCQESSFRLCSSKGSAGSLFLDSVSTTSFSRSFFFESSAAVSGGAVFARNLSNSFTFDNSTFSTCKAINEAGTGTGGAFFVDTSPDVFMNYLIFTENGPAKGQDIYFEESGEIWFIFGPNFRINNSHFRKYGCLMTRLEIGSTNTVQTSLNIPSALNLFCLVDNTDNYEPPNEDSPPPMQRLLMLGRSTPTQDFTQSVAFGEWELLQQGSKYTLVAASCPACKVSVGPNVFFTTPNQARIVQAIFRYDSETQQGYLRIKGRNINKPTTYTLTITTGDQFEEEVSFGTSEEGSLNMLSFDTAADIGGENSRYKWDTTYTIKYASLKNEQTSLVLDPPVISFTTPSEPKPTLKTIETSYDPRRVEMLTITLLGSRIPVGQYTLTVRTGINEQINITAEFAQADTGTALVALYDKDSSQIVLKSDTQYVVEFFYKFGSNIPIPILGQLSFTTPQQPPRVTSVSAKLTRKDEVTVTLEGTAFDNKALLMTVQKGNEEITSPSPISYETGLATVTFKVSQNADPITGTLAFGVTYTVKDVKDDTDFFVVNTGVAVEVPNSPRLTSVGTTSLTGTLKDTVIIPLIGAMIPEGDYTLNVKDSLDKDIFLHATFKPDGTGSASAVVYSLEPTEIELESDTSYTIVLLVKKDDASVDVTIFDPLSFATPQQPPRVISVTPTLTAADQMKLTFSGKAFENKALKVRVQNGEGTTVHADHFTISSGVSLISGEHSFLDVEMTVSGCTLSNLQSDTVPLMTDCVFTKATTISNTSTTDVAVILVRTGQSDLSVTGFVLLAADLPLVVFFWQGNIPNDWLIRAHVVTMNQGKKGHGIAPTSIPLSITTPSSSATSHIRTRSNQGSSLFVRAPSPREGHPHLSTLHLDPNDSRPITPAFTQSPSDSSPLMMSLHGDPSQLNQTYGGIRGWKKACSSNPPSRPLSRTQTPVPKSETPKLSYNNISLKLPKGKRQREKRPRTGAPSLHHGTTGTQDYQNPSTESQNGRFSARYHLYSTHSYRDDSVRSKSRDSTPPRVTGISSFEPSNISPAHTRTTSSLVLNSDPATKRSTFGLDTSKTPPPDNIIKPTSPLSHTIHHFRPVQDNTTELPELSNNSQKKVKLHLYELSFADQPEKTTQKRNYYEDSLGPPSLPLVSSRVYSVRTPQNGIPLSQTLPPTSSHSESISKASTYSTAARRRELFRSRRTYDSDPASEGTSDTDPVFTRTVRQTEPNMGNEKEDDDFGDSEINFEMKGKAIRIFPFTNAKHTRRNRHHQNEVEIQPIARRDEDLLPHEVEHQTGQSRRDSDRFVETFGNVSSRRAHTTRNLPSSPNTQERRLNTKQSAPDVTKPQIPTLFAPSTQTHTLHAPLRVSAELREWSASSPIVPVLGCGVEESGSVVESVTERFEAEEMPFSTRIDEKEKAVEERRKEEEEERQEREFRDVLRTPVIAEVEEQDNSKLVTPRTRTLPKDLIPTEPPSELPSLPIIRKVADRKKEEEREEKRQEEDARKTEVVVKEEEIIEREARERSFEDDRSTSQPDVSPSVSIVETTLEVIGRGTEQREMGGTEETEPVSSLEEILQTEITSEPSAEDIEEERVTQNEKEEEKEEEKDNNAETTPPPIVPNSSIPDHEEKIDSPAPQAIPATIIPTPEPDDKPRDVETDPTPETATPSVGTQPTIHSSSSSVVSLEGVREEDDGERRKAEEERRRVEKLRKEEEDERRKKEEARREAERQKREAEEKRRQMEAIRTKRHSEMTDSAKAVLGTLGMTGIELLNFEGNGNAGVMSAKEVENKKKEENALVSPKTPKSSKPQRTLKQHVTEFDLVVNRFMSESGFSLKETTNFLDRMHMHQCWEDQDIISQPVPTDLISKLSERLGKRVSPSVAMGCVDVDAMISPDSFVSFVSDELDVDGSGIGEYLYWNLVLYSVELTQNHQNTRATGLRRAKGEIDYSVPPIVLSRLLGHLDAQYNRSKQPRDKRSERIGKVEGEEKESHSFSVGGERRKIQFLAPIEEEEKIEEPKEIDTSFMFSQMKKNTDNGEAYREEKRKREEARRAKEREERGEIENDYSWPFTTEYFFLSLRGLLLGIGGVFKTMKEVRESSIELVKKEKKEYEDEPEEEEEKKELTREERIAKYYSDLEKERTKQTSKSEHTLTTSSPLSTTFIASPTQRFFVTVRFVFRLFDWDQDGVISGTDATQVLTALAQDVMKEDISGITQSVFVQFDADGDGKLNFKDFTRTHHDSQNGTLPQKLLGFVRRVFIVGESSVMDGIPSFYRNESNTDSGKPSRSASPEGWEEEGDTKGQFVETRPSSPFKFDPSSDKYFGRWRLMIPDKYDLVMFRRRSGFSGISILMGEHLETGREEPISILFDRALWDEENARVWWASNWKRFRREWRTRMWKERGVSTTKALPTAYRSQKVKKEGVSRPEFAKDSLQKMEEARRTRRKEEMEMERQKRLLMEESALKAEERKSKKKADKTPTIPVIVKPSPAIRPSLGFSSSSVRPTQLPQSPVRRVGESAHVSSGGDGSPSSRR</sequence>
<reference evidence="6 7" key="1">
    <citation type="journal article" date="2022" name="bioRxiv">
        <title>Genomics of Preaxostyla Flagellates Illuminates Evolutionary Transitions and the Path Towards Mitochondrial Loss.</title>
        <authorList>
            <person name="Novak L.V.F."/>
            <person name="Treitli S.C."/>
            <person name="Pyrih J."/>
            <person name="Halakuc P."/>
            <person name="Pipaliya S.V."/>
            <person name="Vacek V."/>
            <person name="Brzon O."/>
            <person name="Soukal P."/>
            <person name="Eme L."/>
            <person name="Dacks J.B."/>
            <person name="Karnkowska A."/>
            <person name="Elias M."/>
            <person name="Hampl V."/>
        </authorList>
    </citation>
    <scope>NUCLEOTIDE SEQUENCE [LARGE SCALE GENOMIC DNA]</scope>
    <source>
        <strain evidence="6">NAU3</strain>
        <tissue evidence="6">Gut</tissue>
    </source>
</reference>
<feature type="compositionally biased region" description="Low complexity" evidence="4">
    <location>
        <begin position="1897"/>
        <end position="1906"/>
    </location>
</feature>
<dbReference type="CDD" id="cd00051">
    <property type="entry name" value="EFh"/>
    <property type="match status" value="1"/>
</dbReference>
<feature type="domain" description="EF-hand" evidence="5">
    <location>
        <begin position="2392"/>
        <end position="2422"/>
    </location>
</feature>
<dbReference type="InterPro" id="IPR011992">
    <property type="entry name" value="EF-hand-dom_pair"/>
</dbReference>
<feature type="region of interest" description="Disordered" evidence="4">
    <location>
        <begin position="1498"/>
        <end position="1579"/>
    </location>
</feature>
<feature type="compositionally biased region" description="Basic and acidic residues" evidence="4">
    <location>
        <begin position="1235"/>
        <end position="1249"/>
    </location>
</feature>
<feature type="compositionally biased region" description="Basic and acidic residues" evidence="4">
    <location>
        <begin position="1705"/>
        <end position="1751"/>
    </location>
</feature>
<keyword evidence="1" id="KW-0808">Transferase</keyword>
<feature type="compositionally biased region" description="Polar residues" evidence="4">
    <location>
        <begin position="1752"/>
        <end position="1765"/>
    </location>
</feature>
<feature type="region of interest" description="Disordered" evidence="4">
    <location>
        <begin position="2252"/>
        <end position="2273"/>
    </location>
</feature>
<feature type="compositionally biased region" description="Basic and acidic residues" evidence="4">
    <location>
        <begin position="1812"/>
        <end position="1830"/>
    </location>
</feature>
<comment type="caution">
    <text evidence="6">The sequence shown here is derived from an EMBL/GenBank/DDBJ whole genome shotgun (WGS) entry which is preliminary data.</text>
</comment>
<name>A0ABQ9WYS9_9EUKA</name>
<feature type="region of interest" description="Disordered" evidence="4">
    <location>
        <begin position="1382"/>
        <end position="1461"/>
    </location>
</feature>
<feature type="compositionally biased region" description="Basic residues" evidence="4">
    <location>
        <begin position="1185"/>
        <end position="1196"/>
    </location>
</feature>
<dbReference type="InterPro" id="IPR018247">
    <property type="entry name" value="EF_Hand_1_Ca_BS"/>
</dbReference>
<feature type="compositionally biased region" description="Low complexity" evidence="4">
    <location>
        <begin position="1854"/>
        <end position="1865"/>
    </location>
</feature>
<dbReference type="SUPFAM" id="SSF51126">
    <property type="entry name" value="Pectin lyase-like"/>
    <property type="match status" value="1"/>
</dbReference>
<feature type="compositionally biased region" description="Polar residues" evidence="4">
    <location>
        <begin position="2492"/>
        <end position="2506"/>
    </location>
</feature>
<dbReference type="PROSITE" id="PS50222">
    <property type="entry name" value="EF_HAND_2"/>
    <property type="match status" value="2"/>
</dbReference>